<evidence type="ECO:0000313" key="1">
    <source>
        <dbReference type="EMBL" id="EMI16535.1"/>
    </source>
</evidence>
<reference evidence="1 2" key="1">
    <citation type="journal article" date="2013" name="Mar. Genomics">
        <title>Expression of sulfatases in Rhodopirellula baltica and the diversity of sulfatases in the genus Rhodopirellula.</title>
        <authorList>
            <person name="Wegner C.E."/>
            <person name="Richter-Heitmann T."/>
            <person name="Klindworth A."/>
            <person name="Klockow C."/>
            <person name="Richter M."/>
            <person name="Achstetter T."/>
            <person name="Glockner F.O."/>
            <person name="Harder J."/>
        </authorList>
    </citation>
    <scope>NUCLEOTIDE SEQUENCE [LARGE SCALE GENOMIC DNA]</scope>
    <source>
        <strain evidence="1 2">SM1</strain>
    </source>
</reference>
<dbReference type="Gene3D" id="3.40.109.10">
    <property type="entry name" value="NADH Oxidase"/>
    <property type="match status" value="1"/>
</dbReference>
<dbReference type="EMBL" id="ANOG01000946">
    <property type="protein sequence ID" value="EMI16535.1"/>
    <property type="molecule type" value="Genomic_DNA"/>
</dbReference>
<dbReference type="PATRIC" id="fig|1265738.3.peg.6531"/>
<dbReference type="Proteomes" id="UP000011991">
    <property type="component" value="Unassembled WGS sequence"/>
</dbReference>
<dbReference type="GO" id="GO:0016491">
    <property type="term" value="F:oxidoreductase activity"/>
    <property type="evidence" value="ECO:0007669"/>
    <property type="project" value="InterPro"/>
</dbReference>
<sequence length="399" mass="44647">MGAPKTPDRIAHRSRYIMAVAAYSRTDLEVITNSPPQIHCQEGTDAWTNNWAPLIEQARWAPSGDNGQPWRIKPGHTAETAWLALDRNQPLGFLDFNGEASRMAIGSFLENLRLTASQYGSAIEIANISDTADDVYSLQLNKTSIPGLSPDPLALHVKDRHSNRKKQDRVKLAPHLLDSMQRQGNCTDGVHTIFCSEQSTIRKIAHAVSLADRVRFMQEQCHKEFYQKLFWTHQETEVGFSVDTFEISRFEKLALKATENFRMLRFADKCFRMSYLAARAAKKQVIHSSAVGAIVGNLEAENSWLNVGSALQRVWLQSASLGLGFQVLAVAPILSRQFRRAGGERFTSRERKKLASVNSLLQEIFGSSDEVAIMFRVGTASPASVRAGRLPWHQLIESL</sequence>
<dbReference type="SUPFAM" id="SSF55469">
    <property type="entry name" value="FMN-dependent nitroreductase-like"/>
    <property type="match status" value="1"/>
</dbReference>
<proteinExistence type="predicted"/>
<name>M5RAY3_9BACT</name>
<gene>
    <name evidence="1" type="ORF">RMSM_06546</name>
</gene>
<accession>M5RAY3</accession>
<organism evidence="1 2">
    <name type="scientific">Rhodopirellula maiorica SM1</name>
    <dbReference type="NCBI Taxonomy" id="1265738"/>
    <lineage>
        <taxon>Bacteria</taxon>
        <taxon>Pseudomonadati</taxon>
        <taxon>Planctomycetota</taxon>
        <taxon>Planctomycetia</taxon>
        <taxon>Pirellulales</taxon>
        <taxon>Pirellulaceae</taxon>
        <taxon>Novipirellula</taxon>
    </lineage>
</organism>
<dbReference type="InterPro" id="IPR000415">
    <property type="entry name" value="Nitroreductase-like"/>
</dbReference>
<evidence type="ECO:0000313" key="2">
    <source>
        <dbReference type="Proteomes" id="UP000011991"/>
    </source>
</evidence>
<protein>
    <submittedName>
        <fullName evidence="1">UBA/THIF-type NAD/FAD binding fold protein</fullName>
    </submittedName>
</protein>
<comment type="caution">
    <text evidence="1">The sequence shown here is derived from an EMBL/GenBank/DDBJ whole genome shotgun (WGS) entry which is preliminary data.</text>
</comment>
<dbReference type="AlphaFoldDB" id="M5RAY3"/>
<keyword evidence="2" id="KW-1185">Reference proteome</keyword>